<reference evidence="8 9" key="1">
    <citation type="submission" date="2016-09" db="EMBL/GenBank/DDBJ databases">
        <title>Serratia marcescens MSU-97 and epiphytic antimycotic-producing bacteria.</title>
        <authorList>
            <person name="Matilla M.A."/>
        </authorList>
    </citation>
    <scope>NUCLEOTIDE SEQUENCE [LARGE SCALE GENOMIC DNA]</scope>
    <source>
        <strain evidence="8 9">MSU-97</strain>
    </source>
</reference>
<dbReference type="Gene3D" id="3.90.25.10">
    <property type="entry name" value="UDP-galactose 4-epimerase, domain 1"/>
    <property type="match status" value="1"/>
</dbReference>
<sequence>MRVLLTGAKGQVGRCFIDRAPAEWIILATDRNMLDITNLEQVKAAAREFQPTAIINAAAYTAVDKAEQDCDAALLANVVGPANLAQVAKTMGCRLLHISTDYVFDGLGKLPYNELDGTNPLCIYGKTKRDGEVAIVAEMQDAIIIRTSWVFSEYGENFVKTMLRLAKQRESLGIVADQRGCPTYAGDIADAMIKMLLCDAQGGVYHFCGNEEVCWSEFAEHIFKVAVKLGAISRMPKVNKITSEQYMTLAKRPKYSTLNCNKINEIGIPASHWQLALEYVIYRLREAGYARGE</sequence>
<comment type="function">
    <text evidence="6">Catalyzes the reduction of dTDP-6-deoxy-L-lyxo-4-hexulose to yield dTDP-L-rhamnose.</text>
</comment>
<dbReference type="InterPro" id="IPR036291">
    <property type="entry name" value="NAD(P)-bd_dom_sf"/>
</dbReference>
<dbReference type="GO" id="GO:0019305">
    <property type="term" value="P:dTDP-rhamnose biosynthetic process"/>
    <property type="evidence" value="ECO:0007669"/>
    <property type="project" value="UniProtKB-UniPathway"/>
</dbReference>
<accession>A0A1Q4P6G4</accession>
<dbReference type="PANTHER" id="PTHR10491:SF4">
    <property type="entry name" value="METHIONINE ADENOSYLTRANSFERASE 2 SUBUNIT BETA"/>
    <property type="match status" value="1"/>
</dbReference>
<comment type="pathway">
    <text evidence="1 6">Carbohydrate biosynthesis; dTDP-L-rhamnose biosynthesis.</text>
</comment>
<comment type="similarity">
    <text evidence="2 6">Belongs to the dTDP-4-dehydrorhamnose reductase family.</text>
</comment>
<protein>
    <recommendedName>
        <fullName evidence="4 6">dTDP-4-dehydrorhamnose reductase</fullName>
        <ecNumber evidence="3 6">1.1.1.133</ecNumber>
    </recommendedName>
</protein>
<name>A0A1Q4P6G4_SERMA</name>
<organism evidence="8 9">
    <name type="scientific">Serratia marcescens</name>
    <dbReference type="NCBI Taxonomy" id="615"/>
    <lineage>
        <taxon>Bacteria</taxon>
        <taxon>Pseudomonadati</taxon>
        <taxon>Pseudomonadota</taxon>
        <taxon>Gammaproteobacteria</taxon>
        <taxon>Enterobacterales</taxon>
        <taxon>Yersiniaceae</taxon>
        <taxon>Serratia</taxon>
    </lineage>
</organism>
<dbReference type="OrthoDB" id="9803892at2"/>
<keyword evidence="6" id="KW-0560">Oxidoreductase</keyword>
<dbReference type="RefSeq" id="WP_073528832.1">
    <property type="nucleotide sequence ID" value="NZ_MJAO01000001.1"/>
</dbReference>
<keyword evidence="6" id="KW-0521">NADP</keyword>
<dbReference type="GO" id="GO:0009243">
    <property type="term" value="P:O antigen biosynthetic process"/>
    <property type="evidence" value="ECO:0007669"/>
    <property type="project" value="UniProtKB-UniPathway"/>
</dbReference>
<comment type="cofactor">
    <cofactor evidence="6">
        <name>Mg(2+)</name>
        <dbReference type="ChEBI" id="CHEBI:18420"/>
    </cofactor>
    <text evidence="6">Binds 1 Mg(2+) ion per monomer.</text>
</comment>
<evidence type="ECO:0000256" key="6">
    <source>
        <dbReference type="RuleBase" id="RU364082"/>
    </source>
</evidence>
<dbReference type="PANTHER" id="PTHR10491">
    <property type="entry name" value="DTDP-4-DEHYDRORHAMNOSE REDUCTASE"/>
    <property type="match status" value="1"/>
</dbReference>
<dbReference type="EC" id="1.1.1.133" evidence="3 6"/>
<evidence type="ECO:0000256" key="4">
    <source>
        <dbReference type="ARBA" id="ARBA00017099"/>
    </source>
</evidence>
<dbReference type="UniPathway" id="UPA00124"/>
<evidence type="ECO:0000313" key="9">
    <source>
        <dbReference type="Proteomes" id="UP000185770"/>
    </source>
</evidence>
<dbReference type="GO" id="GO:0008831">
    <property type="term" value="F:dTDP-4-dehydrorhamnose reductase activity"/>
    <property type="evidence" value="ECO:0007669"/>
    <property type="project" value="UniProtKB-EC"/>
</dbReference>
<dbReference type="GO" id="GO:0005829">
    <property type="term" value="C:cytosol"/>
    <property type="evidence" value="ECO:0007669"/>
    <property type="project" value="TreeGrafter"/>
</dbReference>
<evidence type="ECO:0000256" key="1">
    <source>
        <dbReference type="ARBA" id="ARBA00004781"/>
    </source>
</evidence>
<gene>
    <name evidence="8" type="ORF">BHU62_01575</name>
</gene>
<comment type="catalytic activity">
    <reaction evidence="5 6">
        <text>dTDP-beta-L-rhamnose + NADP(+) = dTDP-4-dehydro-beta-L-rhamnose + NADPH + H(+)</text>
        <dbReference type="Rhea" id="RHEA:21796"/>
        <dbReference type="ChEBI" id="CHEBI:15378"/>
        <dbReference type="ChEBI" id="CHEBI:57510"/>
        <dbReference type="ChEBI" id="CHEBI:57783"/>
        <dbReference type="ChEBI" id="CHEBI:58349"/>
        <dbReference type="ChEBI" id="CHEBI:62830"/>
        <dbReference type="EC" id="1.1.1.133"/>
    </reaction>
</comment>
<dbReference type="Gene3D" id="3.40.50.720">
    <property type="entry name" value="NAD(P)-binding Rossmann-like Domain"/>
    <property type="match status" value="1"/>
</dbReference>
<dbReference type="AlphaFoldDB" id="A0A1Q4P6G4"/>
<evidence type="ECO:0000313" key="8">
    <source>
        <dbReference type="EMBL" id="OKB68763.1"/>
    </source>
</evidence>
<dbReference type="CDD" id="cd05254">
    <property type="entry name" value="dTDP_HR_like_SDR_e"/>
    <property type="match status" value="1"/>
</dbReference>
<evidence type="ECO:0000256" key="3">
    <source>
        <dbReference type="ARBA" id="ARBA00012929"/>
    </source>
</evidence>
<dbReference type="UniPathway" id="UPA00281"/>
<dbReference type="EMBL" id="MJAO01000001">
    <property type="protein sequence ID" value="OKB68763.1"/>
    <property type="molecule type" value="Genomic_DNA"/>
</dbReference>
<dbReference type="Pfam" id="PF04321">
    <property type="entry name" value="RmlD_sub_bind"/>
    <property type="match status" value="1"/>
</dbReference>
<proteinExistence type="inferred from homology"/>
<evidence type="ECO:0000259" key="7">
    <source>
        <dbReference type="Pfam" id="PF04321"/>
    </source>
</evidence>
<dbReference type="InterPro" id="IPR005913">
    <property type="entry name" value="dTDP_dehydrorham_reduct"/>
</dbReference>
<dbReference type="Proteomes" id="UP000185770">
    <property type="component" value="Unassembled WGS sequence"/>
</dbReference>
<dbReference type="InterPro" id="IPR029903">
    <property type="entry name" value="RmlD-like-bd"/>
</dbReference>
<evidence type="ECO:0000256" key="5">
    <source>
        <dbReference type="ARBA" id="ARBA00048200"/>
    </source>
</evidence>
<dbReference type="NCBIfam" id="TIGR01214">
    <property type="entry name" value="rmlD"/>
    <property type="match status" value="1"/>
</dbReference>
<feature type="domain" description="RmlD-like substrate binding" evidence="7">
    <location>
        <begin position="1"/>
        <end position="284"/>
    </location>
</feature>
<comment type="caution">
    <text evidence="8">The sequence shown here is derived from an EMBL/GenBank/DDBJ whole genome shotgun (WGS) entry which is preliminary data.</text>
</comment>
<evidence type="ECO:0000256" key="2">
    <source>
        <dbReference type="ARBA" id="ARBA00010944"/>
    </source>
</evidence>
<dbReference type="SUPFAM" id="SSF51735">
    <property type="entry name" value="NAD(P)-binding Rossmann-fold domains"/>
    <property type="match status" value="1"/>
</dbReference>